<reference evidence="2 3" key="1">
    <citation type="submission" date="2024-03" db="EMBL/GenBank/DDBJ databases">
        <title>Complete genome of BD2.</title>
        <authorList>
            <person name="Cao G."/>
        </authorList>
    </citation>
    <scope>NUCLEOTIDE SEQUENCE [LARGE SCALE GENOMIC DNA]</scope>
    <source>
        <strain evidence="2 3">BD2</strain>
    </source>
</reference>
<feature type="transmembrane region" description="Helical" evidence="1">
    <location>
        <begin position="144"/>
        <end position="162"/>
    </location>
</feature>
<feature type="transmembrane region" description="Helical" evidence="1">
    <location>
        <begin position="53"/>
        <end position="76"/>
    </location>
</feature>
<keyword evidence="1" id="KW-0472">Membrane</keyword>
<feature type="transmembrane region" description="Helical" evidence="1">
    <location>
        <begin position="110"/>
        <end position="132"/>
    </location>
</feature>
<feature type="transmembrane region" description="Helical" evidence="1">
    <location>
        <begin position="29"/>
        <end position="46"/>
    </location>
</feature>
<keyword evidence="3" id="KW-1185">Reference proteome</keyword>
<dbReference type="PROSITE" id="PS51257">
    <property type="entry name" value="PROKAR_LIPOPROTEIN"/>
    <property type="match status" value="1"/>
</dbReference>
<keyword evidence="1" id="KW-0812">Transmembrane</keyword>
<protein>
    <submittedName>
        <fullName evidence="2">DUF2878 domain-containing protein</fullName>
    </submittedName>
</protein>
<sequence length="167" mass="18035">MSLRKRLLLNAGLFQLGWLACVFGASNPAWLAVAAVCLGAHLGWVADDRRAECFVILRVAAAGWIVDSALMHTGLFDFGTTLILPAWLMLLWLLFASTLRYSLAWSARPMWLSCLLGACCGPLSYLAGARLADVGLPLGEPLSLALLALIWAVLLPALHRLAGSHQR</sequence>
<accession>A0ABZ2RBR6</accession>
<evidence type="ECO:0000313" key="3">
    <source>
        <dbReference type="Proteomes" id="UP001476583"/>
    </source>
</evidence>
<dbReference type="Pfam" id="PF11086">
    <property type="entry name" value="DUF2878"/>
    <property type="match status" value="1"/>
</dbReference>
<dbReference type="Proteomes" id="UP001476583">
    <property type="component" value="Chromosome"/>
</dbReference>
<dbReference type="EMBL" id="CP148074">
    <property type="protein sequence ID" value="WXL24392.1"/>
    <property type="molecule type" value="Genomic_DNA"/>
</dbReference>
<name>A0ABZ2RBR6_ECTME</name>
<evidence type="ECO:0000313" key="2">
    <source>
        <dbReference type="EMBL" id="WXL24392.1"/>
    </source>
</evidence>
<keyword evidence="1" id="KW-1133">Transmembrane helix</keyword>
<proteinExistence type="predicted"/>
<organism evidence="2 3">
    <name type="scientific">Ectopseudomonas mendocina</name>
    <name type="common">Pseudomonas mendocina</name>
    <dbReference type="NCBI Taxonomy" id="300"/>
    <lineage>
        <taxon>Bacteria</taxon>
        <taxon>Pseudomonadati</taxon>
        <taxon>Pseudomonadota</taxon>
        <taxon>Gammaproteobacteria</taxon>
        <taxon>Pseudomonadales</taxon>
        <taxon>Pseudomonadaceae</taxon>
        <taxon>Ectopseudomonas</taxon>
    </lineage>
</organism>
<evidence type="ECO:0000256" key="1">
    <source>
        <dbReference type="SAM" id="Phobius"/>
    </source>
</evidence>
<gene>
    <name evidence="2" type="ORF">WG219_13765</name>
</gene>
<dbReference type="InterPro" id="IPR021306">
    <property type="entry name" value="DUF2878"/>
</dbReference>
<feature type="transmembrane region" description="Helical" evidence="1">
    <location>
        <begin position="82"/>
        <end position="103"/>
    </location>
</feature>